<keyword evidence="2" id="KW-0238">DNA-binding</keyword>
<gene>
    <name evidence="6" type="ORF">FEE96_03555</name>
    <name evidence="5" type="ORF">GP644_21850</name>
</gene>
<accession>A0A6A4RB53</accession>
<dbReference type="EMBL" id="VAUA01000001">
    <property type="protein sequence ID" value="TLP69370.1"/>
    <property type="molecule type" value="Genomic_DNA"/>
</dbReference>
<dbReference type="SMART" id="SM00345">
    <property type="entry name" value="HTH_GNTR"/>
    <property type="match status" value="1"/>
</dbReference>
<dbReference type="CDD" id="cd07377">
    <property type="entry name" value="WHTH_GntR"/>
    <property type="match status" value="1"/>
</dbReference>
<dbReference type="InterPro" id="IPR000524">
    <property type="entry name" value="Tscrpt_reg_HTH_GntR"/>
</dbReference>
<evidence type="ECO:0000259" key="4">
    <source>
        <dbReference type="PROSITE" id="PS50949"/>
    </source>
</evidence>
<dbReference type="PANTHER" id="PTHR44846">
    <property type="entry name" value="MANNOSYL-D-GLYCERATE TRANSPORT/METABOLISM SYSTEM REPRESSOR MNGR-RELATED"/>
    <property type="match status" value="1"/>
</dbReference>
<evidence type="ECO:0000313" key="7">
    <source>
        <dbReference type="Proteomes" id="UP000305041"/>
    </source>
</evidence>
<reference evidence="6 7" key="1">
    <citation type="submission" date="2019-05" db="EMBL/GenBank/DDBJ databases">
        <title>Draft genome sequence of Pelagicola sp. DSW4-44.</title>
        <authorList>
            <person name="Oh J."/>
        </authorList>
    </citation>
    <scope>NUCLEOTIDE SEQUENCE [LARGE SCALE GENOMIC DNA]</scope>
    <source>
        <strain evidence="6 7">DSW4-44</strain>
    </source>
</reference>
<evidence type="ECO:0000313" key="8">
    <source>
        <dbReference type="Proteomes" id="UP000441586"/>
    </source>
</evidence>
<dbReference type="Gene3D" id="3.40.1410.10">
    <property type="entry name" value="Chorismate lyase-like"/>
    <property type="match status" value="1"/>
</dbReference>
<feature type="domain" description="HTH gntR-type" evidence="4">
    <location>
        <begin position="6"/>
        <end position="74"/>
    </location>
</feature>
<evidence type="ECO:0000256" key="2">
    <source>
        <dbReference type="ARBA" id="ARBA00023125"/>
    </source>
</evidence>
<proteinExistence type="predicted"/>
<dbReference type="GO" id="GO:0003700">
    <property type="term" value="F:DNA-binding transcription factor activity"/>
    <property type="evidence" value="ECO:0007669"/>
    <property type="project" value="InterPro"/>
</dbReference>
<accession>A0A5R8ZV97</accession>
<comment type="caution">
    <text evidence="5">The sequence shown here is derived from an EMBL/GenBank/DDBJ whole genome shotgun (WGS) entry which is preliminary data.</text>
</comment>
<dbReference type="InterPro" id="IPR050679">
    <property type="entry name" value="Bact_HTH_transcr_reg"/>
</dbReference>
<dbReference type="AlphaFoldDB" id="A0A5R8ZV97"/>
<dbReference type="PRINTS" id="PR00035">
    <property type="entry name" value="HTHGNTR"/>
</dbReference>
<dbReference type="Pfam" id="PF07702">
    <property type="entry name" value="UTRA"/>
    <property type="match status" value="1"/>
</dbReference>
<sequence length="233" mass="26796">MSAEVRHSWVDIRNWVHARILDRTYRPGDKLPRDEDIAKELGCARSTVQRAMRDLSDAGIVERKRKGGTQVRAHPVTRATLDIPVTRNEVEQRGSVYGYQLLTRVIDEIPLAVMSKFSLRQSKQMLHVEALHLADQRPYILEDRWICTETVPEVLNVDLVEQSANEWLVHNKPYSRCDLRFYAVQADEYTARQLDAPLGSALFVMERTTWINLSPITTVRAITTPGYQLLTQI</sequence>
<organism evidence="5 8">
    <name type="scientific">Parasedimentitalea maritima</name>
    <dbReference type="NCBI Taxonomy" id="2578117"/>
    <lineage>
        <taxon>Bacteria</taxon>
        <taxon>Pseudomonadati</taxon>
        <taxon>Pseudomonadota</taxon>
        <taxon>Alphaproteobacteria</taxon>
        <taxon>Rhodobacterales</taxon>
        <taxon>Paracoccaceae</taxon>
        <taxon>Parasedimentitalea</taxon>
    </lineage>
</organism>
<reference evidence="5 8" key="2">
    <citation type="submission" date="2019-12" db="EMBL/GenBank/DDBJ databases">
        <authorList>
            <person name="Zhang Y.-J."/>
        </authorList>
    </citation>
    <scope>NUCLEOTIDE SEQUENCE [LARGE SCALE GENOMIC DNA]</scope>
    <source>
        <strain evidence="5 8">H18S-6</strain>
    </source>
</reference>
<name>A0A5R8ZV97_9RHOB</name>
<dbReference type="Gene3D" id="1.10.10.10">
    <property type="entry name" value="Winged helix-like DNA-binding domain superfamily/Winged helix DNA-binding domain"/>
    <property type="match status" value="1"/>
</dbReference>
<protein>
    <submittedName>
        <fullName evidence="5">UTRA domain-containing protein</fullName>
    </submittedName>
</protein>
<keyword evidence="3" id="KW-0804">Transcription</keyword>
<keyword evidence="7" id="KW-1185">Reference proteome</keyword>
<dbReference type="InterPro" id="IPR036388">
    <property type="entry name" value="WH-like_DNA-bd_sf"/>
</dbReference>
<dbReference type="InterPro" id="IPR028978">
    <property type="entry name" value="Chorismate_lyase_/UTRA_dom_sf"/>
</dbReference>
<dbReference type="Proteomes" id="UP000305041">
    <property type="component" value="Unassembled WGS sequence"/>
</dbReference>
<dbReference type="GO" id="GO:0003677">
    <property type="term" value="F:DNA binding"/>
    <property type="evidence" value="ECO:0007669"/>
    <property type="project" value="UniProtKB-KW"/>
</dbReference>
<dbReference type="Proteomes" id="UP000441586">
    <property type="component" value="Unassembled WGS sequence"/>
</dbReference>
<evidence type="ECO:0000256" key="1">
    <source>
        <dbReference type="ARBA" id="ARBA00023015"/>
    </source>
</evidence>
<dbReference type="SUPFAM" id="SSF46785">
    <property type="entry name" value="Winged helix' DNA-binding domain"/>
    <property type="match status" value="1"/>
</dbReference>
<dbReference type="SMART" id="SM00866">
    <property type="entry name" value="UTRA"/>
    <property type="match status" value="1"/>
</dbReference>
<evidence type="ECO:0000256" key="3">
    <source>
        <dbReference type="ARBA" id="ARBA00023163"/>
    </source>
</evidence>
<dbReference type="EMBL" id="WSFO01000018">
    <property type="protein sequence ID" value="KAE9625904.1"/>
    <property type="molecule type" value="Genomic_DNA"/>
</dbReference>
<keyword evidence="1" id="KW-0805">Transcription regulation</keyword>
<dbReference type="PANTHER" id="PTHR44846:SF16">
    <property type="entry name" value="TRANSCRIPTIONAL REGULATOR PHNF-RELATED"/>
    <property type="match status" value="1"/>
</dbReference>
<dbReference type="Pfam" id="PF00392">
    <property type="entry name" value="GntR"/>
    <property type="match status" value="1"/>
</dbReference>
<dbReference type="InterPro" id="IPR036390">
    <property type="entry name" value="WH_DNA-bd_sf"/>
</dbReference>
<evidence type="ECO:0000313" key="5">
    <source>
        <dbReference type="EMBL" id="KAE9625904.1"/>
    </source>
</evidence>
<dbReference type="RefSeq" id="WP_138161602.1">
    <property type="nucleotide sequence ID" value="NZ_WSFO01000018.1"/>
</dbReference>
<dbReference type="InterPro" id="IPR011663">
    <property type="entry name" value="UTRA"/>
</dbReference>
<dbReference type="SUPFAM" id="SSF64288">
    <property type="entry name" value="Chorismate lyase-like"/>
    <property type="match status" value="1"/>
</dbReference>
<dbReference type="OrthoDB" id="9808698at2"/>
<evidence type="ECO:0000313" key="6">
    <source>
        <dbReference type="EMBL" id="TLP69370.1"/>
    </source>
</evidence>
<dbReference type="PROSITE" id="PS50949">
    <property type="entry name" value="HTH_GNTR"/>
    <property type="match status" value="1"/>
</dbReference>